<comment type="cofactor">
    <cofactor evidence="2 18">
        <name>NAD(+)</name>
        <dbReference type="ChEBI" id="CHEBI:57540"/>
    </cofactor>
</comment>
<comment type="similarity">
    <text evidence="6 18">Belongs to the sugar phosphate cyclases superfamily. Dehydroquinate synthase family.</text>
</comment>
<evidence type="ECO:0000256" key="16">
    <source>
        <dbReference type="ARBA" id="ARBA00023239"/>
    </source>
</evidence>
<dbReference type="Gene3D" id="1.20.1090.10">
    <property type="entry name" value="Dehydroquinate synthase-like - alpha domain"/>
    <property type="match status" value="1"/>
</dbReference>
<evidence type="ECO:0000256" key="7">
    <source>
        <dbReference type="ARBA" id="ARBA00013031"/>
    </source>
</evidence>
<comment type="subcellular location">
    <subcellularLocation>
        <location evidence="4 18">Cytoplasm</location>
    </subcellularLocation>
</comment>
<keyword evidence="16 18" id="KW-0456">Lyase</keyword>
<comment type="caution">
    <text evidence="18">Lacks conserved residue(s) required for the propagation of feature annotation.</text>
</comment>
<dbReference type="Proteomes" id="UP000242133">
    <property type="component" value="Unassembled WGS sequence"/>
</dbReference>
<evidence type="ECO:0000256" key="13">
    <source>
        <dbReference type="ARBA" id="ARBA00022833"/>
    </source>
</evidence>
<comment type="cofactor">
    <cofactor evidence="18">
        <name>Co(2+)</name>
        <dbReference type="ChEBI" id="CHEBI:48828"/>
    </cofactor>
    <cofactor evidence="18">
        <name>Zn(2+)</name>
        <dbReference type="ChEBI" id="CHEBI:29105"/>
    </cofactor>
    <text evidence="18">Binds 1 divalent metal cation per subunit. Can use either Co(2+) or Zn(2+).</text>
</comment>
<feature type="binding site" evidence="18">
    <location>
        <begin position="102"/>
        <end position="106"/>
    </location>
    <ligand>
        <name>NAD(+)</name>
        <dbReference type="ChEBI" id="CHEBI:57540"/>
    </ligand>
</feature>
<dbReference type="GO" id="GO:0000166">
    <property type="term" value="F:nucleotide binding"/>
    <property type="evidence" value="ECO:0007669"/>
    <property type="project" value="UniProtKB-KW"/>
</dbReference>
<evidence type="ECO:0000256" key="17">
    <source>
        <dbReference type="ARBA" id="ARBA00023285"/>
    </source>
</evidence>
<feature type="binding site" evidence="18">
    <location>
        <position position="244"/>
    </location>
    <ligand>
        <name>Zn(2+)</name>
        <dbReference type="ChEBI" id="CHEBI:29105"/>
    </ligand>
</feature>
<evidence type="ECO:0000256" key="3">
    <source>
        <dbReference type="ARBA" id="ARBA00003485"/>
    </source>
</evidence>
<dbReference type="PIRSF" id="PIRSF001455">
    <property type="entry name" value="DHQ_synth"/>
    <property type="match status" value="1"/>
</dbReference>
<protein>
    <recommendedName>
        <fullName evidence="8 18">3-dehydroquinate synthase</fullName>
        <shortName evidence="18">DHQS</shortName>
        <ecNumber evidence="7 18">4.2.3.4</ecNumber>
    </recommendedName>
</protein>
<dbReference type="AlphaFoldDB" id="A0A2P8EX91"/>
<dbReference type="FunFam" id="1.20.1090.10:FF:000002">
    <property type="entry name" value="3-dehydroquinate synthase"/>
    <property type="match status" value="1"/>
</dbReference>
<keyword evidence="12 18" id="KW-0547">Nucleotide-binding</keyword>
<dbReference type="GO" id="GO:0005737">
    <property type="term" value="C:cytoplasm"/>
    <property type="evidence" value="ECO:0007669"/>
    <property type="project" value="UniProtKB-SubCell"/>
</dbReference>
<evidence type="ECO:0000256" key="2">
    <source>
        <dbReference type="ARBA" id="ARBA00001911"/>
    </source>
</evidence>
<evidence type="ECO:0000256" key="1">
    <source>
        <dbReference type="ARBA" id="ARBA00001393"/>
    </source>
</evidence>
<dbReference type="GO" id="GO:0009423">
    <property type="term" value="P:chorismate biosynthetic process"/>
    <property type="evidence" value="ECO:0007669"/>
    <property type="project" value="UniProtKB-UniRule"/>
</dbReference>
<keyword evidence="22" id="KW-1185">Reference proteome</keyword>
<feature type="binding site" evidence="18">
    <location>
        <position position="181"/>
    </location>
    <ligand>
        <name>Zn(2+)</name>
        <dbReference type="ChEBI" id="CHEBI:29105"/>
    </ligand>
</feature>
<evidence type="ECO:0000259" key="19">
    <source>
        <dbReference type="Pfam" id="PF01761"/>
    </source>
</evidence>
<dbReference type="FunFam" id="3.40.50.1970:FF:000001">
    <property type="entry name" value="3-dehydroquinate synthase"/>
    <property type="match status" value="1"/>
</dbReference>
<evidence type="ECO:0000313" key="22">
    <source>
        <dbReference type="Proteomes" id="UP000242133"/>
    </source>
</evidence>
<feature type="binding site" evidence="18">
    <location>
        <position position="139"/>
    </location>
    <ligand>
        <name>NAD(+)</name>
        <dbReference type="ChEBI" id="CHEBI:57540"/>
    </ligand>
</feature>
<feature type="binding site" evidence="18">
    <location>
        <position position="261"/>
    </location>
    <ligand>
        <name>Zn(2+)</name>
        <dbReference type="ChEBI" id="CHEBI:29105"/>
    </ligand>
</feature>
<dbReference type="OrthoDB" id="9806583at2"/>
<comment type="pathway">
    <text evidence="5 18">Metabolic intermediate biosynthesis; chorismate biosynthesis; chorismate from D-erythrose 4-phosphate and phosphoenolpyruvate: step 2/7.</text>
</comment>
<dbReference type="CDD" id="cd08195">
    <property type="entry name" value="DHQS"/>
    <property type="match status" value="1"/>
</dbReference>
<proteinExistence type="inferred from homology"/>
<feature type="binding site" evidence="18">
    <location>
        <begin position="68"/>
        <end position="73"/>
    </location>
    <ligand>
        <name>NAD(+)</name>
        <dbReference type="ChEBI" id="CHEBI:57540"/>
    </ligand>
</feature>
<feature type="binding site" evidence="18">
    <location>
        <begin position="126"/>
        <end position="127"/>
    </location>
    <ligand>
        <name>NAD(+)</name>
        <dbReference type="ChEBI" id="CHEBI:57540"/>
    </ligand>
</feature>
<comment type="caution">
    <text evidence="21">The sequence shown here is derived from an EMBL/GenBank/DDBJ whole genome shotgun (WGS) entry which is preliminary data.</text>
</comment>
<comment type="catalytic activity">
    <reaction evidence="1 18">
        <text>7-phospho-2-dehydro-3-deoxy-D-arabino-heptonate = 3-dehydroquinate + phosphate</text>
        <dbReference type="Rhea" id="RHEA:21968"/>
        <dbReference type="ChEBI" id="CHEBI:32364"/>
        <dbReference type="ChEBI" id="CHEBI:43474"/>
        <dbReference type="ChEBI" id="CHEBI:58394"/>
        <dbReference type="EC" id="4.2.3.4"/>
    </reaction>
</comment>
<dbReference type="SUPFAM" id="SSF56796">
    <property type="entry name" value="Dehydroquinate synthase-like"/>
    <property type="match status" value="1"/>
</dbReference>
<dbReference type="GO" id="GO:0009073">
    <property type="term" value="P:aromatic amino acid family biosynthetic process"/>
    <property type="evidence" value="ECO:0007669"/>
    <property type="project" value="UniProtKB-KW"/>
</dbReference>
<name>A0A2P8EX91_9GAMM</name>
<evidence type="ECO:0000256" key="14">
    <source>
        <dbReference type="ARBA" id="ARBA00023027"/>
    </source>
</evidence>
<feature type="domain" description="3-dehydroquinate synthase C-terminal" evidence="20">
    <location>
        <begin position="178"/>
        <end position="322"/>
    </location>
</feature>
<dbReference type="NCBIfam" id="TIGR01357">
    <property type="entry name" value="aroB"/>
    <property type="match status" value="1"/>
</dbReference>
<keyword evidence="10 18" id="KW-0028">Amino-acid biosynthesis</keyword>
<dbReference type="RefSeq" id="WP_106591529.1">
    <property type="nucleotide sequence ID" value="NZ_PYGI01000009.1"/>
</dbReference>
<evidence type="ECO:0000256" key="8">
    <source>
        <dbReference type="ARBA" id="ARBA00017684"/>
    </source>
</evidence>
<evidence type="ECO:0000313" key="21">
    <source>
        <dbReference type="EMBL" id="PSL14091.1"/>
    </source>
</evidence>
<accession>A0A2P8EX91</accession>
<keyword evidence="15 18" id="KW-0057">Aromatic amino acid biosynthesis</keyword>
<dbReference type="UniPathway" id="UPA00053">
    <property type="reaction ID" value="UER00085"/>
</dbReference>
<dbReference type="GO" id="GO:0046872">
    <property type="term" value="F:metal ion binding"/>
    <property type="evidence" value="ECO:0007669"/>
    <property type="project" value="UniProtKB-KW"/>
</dbReference>
<feature type="domain" description="3-dehydroquinate synthase N-terminal" evidence="19">
    <location>
        <begin position="64"/>
        <end position="176"/>
    </location>
</feature>
<dbReference type="InterPro" id="IPR050071">
    <property type="entry name" value="Dehydroquinate_synthase"/>
</dbReference>
<keyword evidence="13 18" id="KW-0862">Zinc</keyword>
<dbReference type="InterPro" id="IPR016037">
    <property type="entry name" value="DHQ_synth_AroB"/>
</dbReference>
<evidence type="ECO:0000256" key="15">
    <source>
        <dbReference type="ARBA" id="ARBA00023141"/>
    </source>
</evidence>
<evidence type="ECO:0000256" key="12">
    <source>
        <dbReference type="ARBA" id="ARBA00022741"/>
    </source>
</evidence>
<evidence type="ECO:0000256" key="18">
    <source>
        <dbReference type="HAMAP-Rule" id="MF_00110"/>
    </source>
</evidence>
<evidence type="ECO:0000259" key="20">
    <source>
        <dbReference type="Pfam" id="PF24621"/>
    </source>
</evidence>
<feature type="binding site" evidence="18">
    <location>
        <position position="148"/>
    </location>
    <ligand>
        <name>NAD(+)</name>
        <dbReference type="ChEBI" id="CHEBI:57540"/>
    </ligand>
</feature>
<gene>
    <name evidence="18" type="primary">aroB</name>
    <name evidence="21" type="ORF">CLV44_10927</name>
</gene>
<dbReference type="InterPro" id="IPR056179">
    <property type="entry name" value="DHQS_C"/>
</dbReference>
<keyword evidence="17 18" id="KW-0170">Cobalt</keyword>
<dbReference type="InterPro" id="IPR030960">
    <property type="entry name" value="DHQS/DOIS_N"/>
</dbReference>
<reference evidence="21 22" key="1">
    <citation type="submission" date="2018-03" db="EMBL/GenBank/DDBJ databases">
        <title>Genomic Encyclopedia of Archaeal and Bacterial Type Strains, Phase II (KMG-II): from individual species to whole genera.</title>
        <authorList>
            <person name="Goeker M."/>
        </authorList>
    </citation>
    <scope>NUCLEOTIDE SEQUENCE [LARGE SCALE GENOMIC DNA]</scope>
    <source>
        <strain evidence="21 22">DSM 17586</strain>
    </source>
</reference>
<sequence>MQTLNVDLGERSYPIHIGQNLLTQPLLAPFIKGRQVMVVSNETVAPLYLETLLAQLSGFQVDRVILPDGESFKTLEQIERIFDALLTQRHNRTTTLIALGGGVIGDMTGFAAACYQRGVAFIQVPTTLLSQVDSSVGGKTGVNHPLGKNMIGAFHQPQVVLADTSVLSTLPERELSAGLAEVIKYGLIHDVEFLTWLEQNMSPLRQRNPDALAYAIYRSCEIKAEMVALDERESGVRALLNLGHTFGHAIETDRGYGQWLHGEAVGAGMMMAADLSARLGWLSQADLDRVRRVLEAAGLPVVPPTEMSAERFLELMAVDKKVIDGNLRLVLLQCLGDAVVTDDFPVDALTATLTAGDALGQV</sequence>
<dbReference type="HAMAP" id="MF_00110">
    <property type="entry name" value="DHQ_synthase"/>
    <property type="match status" value="1"/>
</dbReference>
<evidence type="ECO:0000256" key="10">
    <source>
        <dbReference type="ARBA" id="ARBA00022605"/>
    </source>
</evidence>
<dbReference type="Gene3D" id="3.40.50.1970">
    <property type="match status" value="1"/>
</dbReference>
<evidence type="ECO:0000256" key="6">
    <source>
        <dbReference type="ARBA" id="ARBA00005412"/>
    </source>
</evidence>
<dbReference type="InterPro" id="IPR030963">
    <property type="entry name" value="DHQ_synth_fam"/>
</dbReference>
<evidence type="ECO:0000256" key="4">
    <source>
        <dbReference type="ARBA" id="ARBA00004496"/>
    </source>
</evidence>
<dbReference type="GO" id="GO:0003856">
    <property type="term" value="F:3-dehydroquinate synthase activity"/>
    <property type="evidence" value="ECO:0007669"/>
    <property type="project" value="UniProtKB-UniRule"/>
</dbReference>
<keyword evidence="9 18" id="KW-0963">Cytoplasm</keyword>
<keyword evidence="11 18" id="KW-0479">Metal-binding</keyword>
<evidence type="ECO:0000256" key="5">
    <source>
        <dbReference type="ARBA" id="ARBA00004661"/>
    </source>
</evidence>
<dbReference type="EC" id="4.2.3.4" evidence="7 18"/>
<evidence type="ECO:0000256" key="9">
    <source>
        <dbReference type="ARBA" id="ARBA00022490"/>
    </source>
</evidence>
<dbReference type="Pfam" id="PF01761">
    <property type="entry name" value="DHQ_synthase"/>
    <property type="match status" value="1"/>
</dbReference>
<dbReference type="Pfam" id="PF24621">
    <property type="entry name" value="DHQS_C"/>
    <property type="match status" value="1"/>
</dbReference>
<evidence type="ECO:0000256" key="11">
    <source>
        <dbReference type="ARBA" id="ARBA00022723"/>
    </source>
</evidence>
<dbReference type="PANTHER" id="PTHR43622">
    <property type="entry name" value="3-DEHYDROQUINATE SYNTHASE"/>
    <property type="match status" value="1"/>
</dbReference>
<organism evidence="21 22">
    <name type="scientific">Marinobacterium halophilum</name>
    <dbReference type="NCBI Taxonomy" id="267374"/>
    <lineage>
        <taxon>Bacteria</taxon>
        <taxon>Pseudomonadati</taxon>
        <taxon>Pseudomonadota</taxon>
        <taxon>Gammaproteobacteria</taxon>
        <taxon>Oceanospirillales</taxon>
        <taxon>Oceanospirillaceae</taxon>
        <taxon>Marinobacterium</taxon>
    </lineage>
</organism>
<dbReference type="EMBL" id="PYGI01000009">
    <property type="protein sequence ID" value="PSL14091.1"/>
    <property type="molecule type" value="Genomic_DNA"/>
</dbReference>
<dbReference type="GO" id="GO:0008652">
    <property type="term" value="P:amino acid biosynthetic process"/>
    <property type="evidence" value="ECO:0007669"/>
    <property type="project" value="UniProtKB-KW"/>
</dbReference>
<comment type="function">
    <text evidence="3 18">Catalyzes the conversion of 3-deoxy-D-arabino-heptulosonate 7-phosphate (DAHP) to dehydroquinate (DHQ).</text>
</comment>
<dbReference type="PANTHER" id="PTHR43622:SF7">
    <property type="entry name" value="3-DEHYDROQUINATE SYNTHASE, CHLOROPLASTIC"/>
    <property type="match status" value="1"/>
</dbReference>
<keyword evidence="14 18" id="KW-0520">NAD</keyword>